<evidence type="ECO:0000256" key="3">
    <source>
        <dbReference type="ARBA" id="ARBA00022729"/>
    </source>
</evidence>
<evidence type="ECO:0000256" key="4">
    <source>
        <dbReference type="RuleBase" id="RU367119"/>
    </source>
</evidence>
<comment type="similarity">
    <text evidence="1 4">Belongs to the PstS family.</text>
</comment>
<dbReference type="InterPro" id="IPR024370">
    <property type="entry name" value="PBP_domain"/>
</dbReference>
<dbReference type="EMBL" id="LJUJ01000033">
    <property type="protein sequence ID" value="KPK62547.1"/>
    <property type="molecule type" value="Genomic_DNA"/>
</dbReference>
<dbReference type="GO" id="GO:0042301">
    <property type="term" value="F:phosphate ion binding"/>
    <property type="evidence" value="ECO:0007669"/>
    <property type="project" value="UniProtKB-UniRule"/>
</dbReference>
<proteinExistence type="inferred from homology"/>
<dbReference type="Proteomes" id="UP000051373">
    <property type="component" value="Unassembled WGS sequence"/>
</dbReference>
<dbReference type="NCBIfam" id="TIGR02136">
    <property type="entry name" value="ptsS_2"/>
    <property type="match status" value="1"/>
</dbReference>
<organism evidence="6 7">
    <name type="scientific">candidate division WOR_3 bacterium SM23_42</name>
    <dbReference type="NCBI Taxonomy" id="1703779"/>
    <lineage>
        <taxon>Bacteria</taxon>
        <taxon>Bacteria division WOR-3</taxon>
    </lineage>
</organism>
<protein>
    <recommendedName>
        <fullName evidence="4">Phosphate-binding protein</fullName>
    </recommendedName>
</protein>
<evidence type="ECO:0000259" key="5">
    <source>
        <dbReference type="Pfam" id="PF12849"/>
    </source>
</evidence>
<dbReference type="AlphaFoldDB" id="A0A0S8FP66"/>
<gene>
    <name evidence="6" type="ORF">AMJ83_10560</name>
</gene>
<feature type="chain" id="PRO_5027144811" description="Phosphate-binding protein" evidence="4">
    <location>
        <begin position="18"/>
        <end position="263"/>
    </location>
</feature>
<dbReference type="Pfam" id="PF12849">
    <property type="entry name" value="PBP_like_2"/>
    <property type="match status" value="1"/>
</dbReference>
<dbReference type="CDD" id="cd13566">
    <property type="entry name" value="PBP2_phosphate"/>
    <property type="match status" value="1"/>
</dbReference>
<dbReference type="STRING" id="1703779.AMJ83_10560"/>
<evidence type="ECO:0000313" key="7">
    <source>
        <dbReference type="Proteomes" id="UP000051373"/>
    </source>
</evidence>
<accession>A0A0S8FP66</accession>
<dbReference type="SUPFAM" id="SSF53850">
    <property type="entry name" value="Periplasmic binding protein-like II"/>
    <property type="match status" value="1"/>
</dbReference>
<keyword evidence="2 4" id="KW-0813">Transport</keyword>
<evidence type="ECO:0000313" key="6">
    <source>
        <dbReference type="EMBL" id="KPK62547.1"/>
    </source>
</evidence>
<name>A0A0S8FP66_UNCW3</name>
<dbReference type="PANTHER" id="PTHR30570">
    <property type="entry name" value="PERIPLASMIC PHOSPHATE BINDING COMPONENT OF PHOSPHATE ABC TRANSPORTER"/>
    <property type="match status" value="1"/>
</dbReference>
<evidence type="ECO:0000256" key="1">
    <source>
        <dbReference type="ARBA" id="ARBA00008725"/>
    </source>
</evidence>
<dbReference type="PANTHER" id="PTHR30570:SF1">
    <property type="entry name" value="PHOSPHATE-BINDING PROTEIN PSTS"/>
    <property type="match status" value="1"/>
</dbReference>
<feature type="domain" description="PBP" evidence="5">
    <location>
        <begin position="19"/>
        <end position="247"/>
    </location>
</feature>
<comment type="caution">
    <text evidence="6">The sequence shown here is derived from an EMBL/GenBank/DDBJ whole genome shotgun (WGS) entry which is preliminary data.</text>
</comment>
<sequence>MKKITALILLLVVGLFAQKLTIQGSTTVLPIAQAAAEAYMDNNPDADITVRGGGSGTGIAALIDGATDIADASRPMKDKEIKTAREKGVDPVAHVVARDGIAVVVHPDNPINEISIDDIKAIYTGEISRWDKVGGKGSIVVVSRDAASGTFEAFNELALHKAKLTDGALMLASNLEIARTVAQTPGAIGYVGLGYLTDEIKALKVNGVLPSEATVNDESYPLARPLYMYTSGNPKGLAKTFIDFVMSTAGQQIVKEAGFVPVK</sequence>
<dbReference type="InterPro" id="IPR011862">
    <property type="entry name" value="Phos-bd"/>
</dbReference>
<keyword evidence="3 4" id="KW-0732">Signal</keyword>
<feature type="signal peptide" evidence="4">
    <location>
        <begin position="1"/>
        <end position="17"/>
    </location>
</feature>
<dbReference type="InterPro" id="IPR050811">
    <property type="entry name" value="Phosphate_ABC_transporter"/>
</dbReference>
<dbReference type="GO" id="GO:0006817">
    <property type="term" value="P:phosphate ion transport"/>
    <property type="evidence" value="ECO:0007669"/>
    <property type="project" value="UniProtKB-UniRule"/>
</dbReference>
<reference evidence="6 7" key="1">
    <citation type="journal article" date="2015" name="Microbiome">
        <title>Genomic resolution of linkages in carbon, nitrogen, and sulfur cycling among widespread estuary sediment bacteria.</title>
        <authorList>
            <person name="Baker B.J."/>
            <person name="Lazar C.S."/>
            <person name="Teske A.P."/>
            <person name="Dick G.J."/>
        </authorList>
    </citation>
    <scope>NUCLEOTIDE SEQUENCE [LARGE SCALE GENOMIC DNA]</scope>
    <source>
        <strain evidence="6">SM23_42</strain>
    </source>
</reference>
<keyword evidence="4" id="KW-0592">Phosphate transport</keyword>
<evidence type="ECO:0000256" key="2">
    <source>
        <dbReference type="ARBA" id="ARBA00022448"/>
    </source>
</evidence>
<dbReference type="Gene3D" id="3.40.190.10">
    <property type="entry name" value="Periplasmic binding protein-like II"/>
    <property type="match status" value="2"/>
</dbReference>
<dbReference type="PATRIC" id="fig|1703779.3.peg.2286"/>
<comment type="function">
    <text evidence="4">Involved in the system for phosphate transport across the cytoplasmic membrane.</text>
</comment>